<gene>
    <name evidence="1" type="ORF">H010_06090</name>
</gene>
<comment type="caution">
    <text evidence="1">The sequence shown here is derived from an EMBL/GenBank/DDBJ whole genome shotgun (WGS) entry which is preliminary data.</text>
</comment>
<dbReference type="InterPro" id="IPR045584">
    <property type="entry name" value="Pilin-like"/>
</dbReference>
<dbReference type="AlphaFoldDB" id="A0A9X4NNU5"/>
<name>A0A9X4NNU5_9BURK</name>
<dbReference type="Gene3D" id="3.30.700.10">
    <property type="entry name" value="Glycoprotein, Type 4 Pilin"/>
    <property type="match status" value="1"/>
</dbReference>
<dbReference type="EMBL" id="AOGK01000004">
    <property type="protein sequence ID" value="MDG5974815.1"/>
    <property type="molecule type" value="Genomic_DNA"/>
</dbReference>
<evidence type="ECO:0000313" key="1">
    <source>
        <dbReference type="EMBL" id="MDG5974815.1"/>
    </source>
</evidence>
<sequence>MIELLVVLAVLAILASLVAPQYLDRIDDARETVLRKNLVGLREAVDLFYRDKGRYPKDLKELVDARYIRAVPEDPMTGGTDSWVIVPPVAGQREGVFDVRSGSPERARDGTPFAQW</sequence>
<dbReference type="Proteomes" id="UP001152876">
    <property type="component" value="Unassembled WGS sequence"/>
</dbReference>
<dbReference type="SUPFAM" id="SSF54523">
    <property type="entry name" value="Pili subunits"/>
    <property type="match status" value="1"/>
</dbReference>
<reference evidence="1" key="1">
    <citation type="submission" date="2013-01" db="EMBL/GenBank/DDBJ databases">
        <title>Genome draft of Hydrogenophaga taeniospiralis 2K1.</title>
        <authorList>
            <person name="Gomila M."/>
            <person name="Lalucat J."/>
        </authorList>
    </citation>
    <scope>NUCLEOTIDE SEQUENCE</scope>
    <source>
        <strain evidence="1">CCUG 15921</strain>
    </source>
</reference>
<organism evidence="1 2">
    <name type="scientific">Hydrogenophaga taeniospiralis CCUG 15921</name>
    <dbReference type="NCBI Taxonomy" id="1281780"/>
    <lineage>
        <taxon>Bacteria</taxon>
        <taxon>Pseudomonadati</taxon>
        <taxon>Pseudomonadota</taxon>
        <taxon>Betaproteobacteria</taxon>
        <taxon>Burkholderiales</taxon>
        <taxon>Comamonadaceae</taxon>
        <taxon>Hydrogenophaga</taxon>
    </lineage>
</organism>
<proteinExistence type="predicted"/>
<accession>A0A9X4NNU5</accession>
<evidence type="ECO:0000313" key="2">
    <source>
        <dbReference type="Proteomes" id="UP001152876"/>
    </source>
</evidence>
<protein>
    <submittedName>
        <fullName evidence="1">Type II secretion system protein G</fullName>
    </submittedName>
</protein>
<keyword evidence="2" id="KW-1185">Reference proteome</keyword>